<dbReference type="PANTHER" id="PTHR11819:SF195">
    <property type="entry name" value="SODIUM_GLUCOSE COTRANSPORTER 4"/>
    <property type="match status" value="1"/>
</dbReference>
<feature type="transmembrane region" description="Helical" evidence="7">
    <location>
        <begin position="459"/>
        <end position="480"/>
    </location>
</feature>
<dbReference type="PROSITE" id="PS00456">
    <property type="entry name" value="NA_SOLUT_SYMP_1"/>
    <property type="match status" value="1"/>
</dbReference>
<feature type="transmembrane region" description="Helical" evidence="7">
    <location>
        <begin position="39"/>
        <end position="62"/>
    </location>
</feature>
<dbReference type="InterPro" id="IPR018212">
    <property type="entry name" value="Na/solute_symporter_CS"/>
</dbReference>
<dbReference type="PROSITE" id="PS50283">
    <property type="entry name" value="NA_SOLUT_SYMP_3"/>
    <property type="match status" value="1"/>
</dbReference>
<dbReference type="InterPro" id="IPR001734">
    <property type="entry name" value="Na/solute_symporter"/>
</dbReference>
<keyword evidence="5 7" id="KW-0472">Membrane</keyword>
<feature type="transmembrane region" description="Helical" evidence="7">
    <location>
        <begin position="407"/>
        <end position="424"/>
    </location>
</feature>
<dbReference type="EMBL" id="BKAU01000005">
    <property type="protein sequence ID" value="GEP97551.1"/>
    <property type="molecule type" value="Genomic_DNA"/>
</dbReference>
<feature type="transmembrane region" description="Helical" evidence="7">
    <location>
        <begin position="6"/>
        <end position="27"/>
    </location>
</feature>
<feature type="transmembrane region" description="Helical" evidence="7">
    <location>
        <begin position="82"/>
        <end position="102"/>
    </location>
</feature>
<evidence type="ECO:0000256" key="4">
    <source>
        <dbReference type="ARBA" id="ARBA00022989"/>
    </source>
</evidence>
<dbReference type="PROSITE" id="PS00457">
    <property type="entry name" value="NA_SOLUT_SYMP_2"/>
    <property type="match status" value="1"/>
</dbReference>
<accession>A0A512RPD5</accession>
<dbReference type="NCBIfam" id="TIGR00813">
    <property type="entry name" value="sss"/>
    <property type="match status" value="1"/>
</dbReference>
<evidence type="ECO:0000256" key="1">
    <source>
        <dbReference type="ARBA" id="ARBA00004141"/>
    </source>
</evidence>
<comment type="caution">
    <text evidence="8">The sequence shown here is derived from an EMBL/GenBank/DDBJ whole genome shotgun (WGS) entry which is preliminary data.</text>
</comment>
<dbReference type="AlphaFoldDB" id="A0A512RPD5"/>
<evidence type="ECO:0000256" key="7">
    <source>
        <dbReference type="SAM" id="Phobius"/>
    </source>
</evidence>
<dbReference type="PANTHER" id="PTHR11819">
    <property type="entry name" value="SOLUTE CARRIER FAMILY 5"/>
    <property type="match status" value="1"/>
</dbReference>
<evidence type="ECO:0000313" key="8">
    <source>
        <dbReference type="EMBL" id="GEP97551.1"/>
    </source>
</evidence>
<feature type="transmembrane region" description="Helical" evidence="7">
    <location>
        <begin position="431"/>
        <end position="453"/>
    </location>
</feature>
<dbReference type="Proteomes" id="UP000321436">
    <property type="component" value="Unassembled WGS sequence"/>
</dbReference>
<protein>
    <submittedName>
        <fullName evidence="8">Sodium transporter</fullName>
    </submittedName>
</protein>
<proteinExistence type="inferred from homology"/>
<keyword evidence="3 7" id="KW-0812">Transmembrane</keyword>
<keyword evidence="9" id="KW-1185">Reference proteome</keyword>
<feature type="transmembrane region" description="Helical" evidence="7">
    <location>
        <begin position="186"/>
        <end position="203"/>
    </location>
</feature>
<keyword evidence="4 7" id="KW-1133">Transmembrane helix</keyword>
<feature type="transmembrane region" description="Helical" evidence="7">
    <location>
        <begin position="372"/>
        <end position="395"/>
    </location>
</feature>
<comment type="subcellular location">
    <subcellularLocation>
        <location evidence="1">Membrane</location>
        <topology evidence="1">Multi-pass membrane protein</topology>
    </subcellularLocation>
</comment>
<evidence type="ECO:0000256" key="6">
    <source>
        <dbReference type="RuleBase" id="RU362091"/>
    </source>
</evidence>
<dbReference type="Pfam" id="PF00474">
    <property type="entry name" value="SSF"/>
    <property type="match status" value="1"/>
</dbReference>
<feature type="transmembrane region" description="Helical" evidence="7">
    <location>
        <begin position="269"/>
        <end position="297"/>
    </location>
</feature>
<feature type="transmembrane region" description="Helical" evidence="7">
    <location>
        <begin position="123"/>
        <end position="145"/>
    </location>
</feature>
<evidence type="ECO:0000313" key="9">
    <source>
        <dbReference type="Proteomes" id="UP000321436"/>
    </source>
</evidence>
<dbReference type="GO" id="GO:0005412">
    <property type="term" value="F:D-glucose:sodium symporter activity"/>
    <property type="evidence" value="ECO:0007669"/>
    <property type="project" value="TreeGrafter"/>
</dbReference>
<dbReference type="GO" id="GO:0005886">
    <property type="term" value="C:plasma membrane"/>
    <property type="evidence" value="ECO:0007669"/>
    <property type="project" value="TreeGrafter"/>
</dbReference>
<evidence type="ECO:0000256" key="2">
    <source>
        <dbReference type="ARBA" id="ARBA00006434"/>
    </source>
</evidence>
<evidence type="ECO:0000256" key="5">
    <source>
        <dbReference type="ARBA" id="ARBA00023136"/>
    </source>
</evidence>
<feature type="transmembrane region" description="Helical" evidence="7">
    <location>
        <begin position="232"/>
        <end position="248"/>
    </location>
</feature>
<feature type="transmembrane region" description="Helical" evidence="7">
    <location>
        <begin position="157"/>
        <end position="174"/>
    </location>
</feature>
<name>A0A512RPD5_9BACT</name>
<gene>
    <name evidence="8" type="primary">sglT</name>
    <name evidence="8" type="ORF">CCY01nite_38110</name>
</gene>
<organism evidence="8 9">
    <name type="scientific">Chitinophaga cymbidii</name>
    <dbReference type="NCBI Taxonomy" id="1096750"/>
    <lineage>
        <taxon>Bacteria</taxon>
        <taxon>Pseudomonadati</taxon>
        <taxon>Bacteroidota</taxon>
        <taxon>Chitinophagia</taxon>
        <taxon>Chitinophagales</taxon>
        <taxon>Chitinophagaceae</taxon>
        <taxon>Chitinophaga</taxon>
    </lineage>
</organism>
<feature type="transmembrane region" description="Helical" evidence="7">
    <location>
        <begin position="330"/>
        <end position="351"/>
    </location>
</feature>
<evidence type="ECO:0000256" key="3">
    <source>
        <dbReference type="ARBA" id="ARBA00022692"/>
    </source>
</evidence>
<comment type="similarity">
    <text evidence="2 6">Belongs to the sodium:solute symporter (SSF) (TC 2.A.21) family.</text>
</comment>
<reference evidence="8 9" key="1">
    <citation type="submission" date="2019-07" db="EMBL/GenBank/DDBJ databases">
        <title>Whole genome shotgun sequence of Chitinophaga cymbidii NBRC 109752.</title>
        <authorList>
            <person name="Hosoyama A."/>
            <person name="Uohara A."/>
            <person name="Ohji S."/>
            <person name="Ichikawa N."/>
        </authorList>
    </citation>
    <scope>NUCLEOTIDE SEQUENCE [LARGE SCALE GENOMIC DNA]</scope>
    <source>
        <strain evidence="8 9">NBRC 109752</strain>
    </source>
</reference>
<sequence>MEKFHLSLADILIVVVETLLVVVIGLIAAKKIKRTTEGYFLAAGNMPWYLIGAAFVATSVSSEQIVGTMGATYKGGLAIANWEWWALPTYLLMMIFFIPMYLRNRIVTVPELLNRRFGPLCGAIYSIVILIGYIFVFLPPVIYGGSVTISELTGWDIRYVMAGIVLLTASYTLLGGLSSVMWTDAIQCLMLIVGGVLFFFVALDKIPGGWGAMVAASPERFHLYMPPSSQEAPFAGLILASFGVFLFYQSSNQVMIQRVLSARSTWDGMMGIIFSGFINLIRPLVTCLLGLIVYHWLDVMKQGPSLLPDQQDKTFPLALELFAPSGLKGVILAGFFAAVMSSISALANSIATIFSLDVYKRFWRKRAGDRELIITGQMSGGMALFIGTLIAPLVADVGLFKYFQTGVTYMATPFIAVLLMGLLWKRTTYAGAIAGLIGGVLIQLGLALLFYMLHIELNWLYVGAIAEALTILLIAVVSLMTPAPPAAQAEPFLWKLAWIRSLNDDDKDRPWFRKIKFWLLIYALAWCYIYWRFW</sequence>
<feature type="transmembrane region" description="Helical" evidence="7">
    <location>
        <begin position="517"/>
        <end position="533"/>
    </location>
</feature>
<dbReference type="InterPro" id="IPR038377">
    <property type="entry name" value="Na/Glc_symporter_sf"/>
</dbReference>
<dbReference type="Gene3D" id="1.20.1730.10">
    <property type="entry name" value="Sodium/glucose cotransporter"/>
    <property type="match status" value="1"/>
</dbReference>